<protein>
    <submittedName>
        <fullName evidence="8">Transmembrane protein 88 b</fullName>
    </submittedName>
</protein>
<comment type="subcellular location">
    <subcellularLocation>
        <location evidence="1">Membrane</location>
        <topology evidence="1">Multi-pass membrane protein</topology>
    </subcellularLocation>
</comment>
<proteinExistence type="inferred from homology"/>
<dbReference type="InterPro" id="IPR033355">
    <property type="entry name" value="TMEM88"/>
</dbReference>
<dbReference type="PANTHER" id="PTHR28628:SF3">
    <property type="entry name" value="TRANSMEMBRANE PROTEIN 88"/>
    <property type="match status" value="1"/>
</dbReference>
<evidence type="ECO:0000313" key="8">
    <source>
        <dbReference type="Ensembl" id="ENSEBUP00000025909.1"/>
    </source>
</evidence>
<keyword evidence="3 7" id="KW-0812">Transmembrane</keyword>
<feature type="transmembrane region" description="Helical" evidence="7">
    <location>
        <begin position="85"/>
        <end position="110"/>
    </location>
</feature>
<dbReference type="GeneTree" id="ENSGT00940000163776"/>
<evidence type="ECO:0000256" key="2">
    <source>
        <dbReference type="ARBA" id="ARBA00005734"/>
    </source>
</evidence>
<evidence type="ECO:0000256" key="7">
    <source>
        <dbReference type="SAM" id="Phobius"/>
    </source>
</evidence>
<evidence type="ECO:0000256" key="1">
    <source>
        <dbReference type="ARBA" id="ARBA00004141"/>
    </source>
</evidence>
<dbReference type="OMA" id="EPYCTAH"/>
<evidence type="ECO:0000313" key="9">
    <source>
        <dbReference type="Proteomes" id="UP000694388"/>
    </source>
</evidence>
<feature type="transmembrane region" description="Helical" evidence="7">
    <location>
        <begin position="135"/>
        <end position="156"/>
    </location>
</feature>
<keyword evidence="4 7" id="KW-1133">Transmembrane helix</keyword>
<reference evidence="8" key="1">
    <citation type="submission" date="2025-08" db="UniProtKB">
        <authorList>
            <consortium name="Ensembl"/>
        </authorList>
    </citation>
    <scope>IDENTIFICATION</scope>
</reference>
<evidence type="ECO:0000256" key="5">
    <source>
        <dbReference type="ARBA" id="ARBA00023136"/>
    </source>
</evidence>
<dbReference type="Ensembl" id="ENSEBUT00000026485.1">
    <property type="protein sequence ID" value="ENSEBUP00000025909.1"/>
    <property type="gene ID" value="ENSEBUG00000015973.1"/>
</dbReference>
<keyword evidence="9" id="KW-1185">Reference proteome</keyword>
<reference evidence="8" key="2">
    <citation type="submission" date="2025-09" db="UniProtKB">
        <authorList>
            <consortium name="Ensembl"/>
        </authorList>
    </citation>
    <scope>IDENTIFICATION</scope>
</reference>
<evidence type="ECO:0000256" key="3">
    <source>
        <dbReference type="ARBA" id="ARBA00022692"/>
    </source>
</evidence>
<name>A0A8C4R749_EPTBU</name>
<comment type="similarity">
    <text evidence="2">Belongs to the TMEM88 family.</text>
</comment>
<dbReference type="GO" id="GO:0005886">
    <property type="term" value="C:plasma membrane"/>
    <property type="evidence" value="ECO:0007669"/>
    <property type="project" value="TreeGrafter"/>
</dbReference>
<evidence type="ECO:0000256" key="4">
    <source>
        <dbReference type="ARBA" id="ARBA00022989"/>
    </source>
</evidence>
<feature type="compositionally biased region" description="Polar residues" evidence="6">
    <location>
        <begin position="1"/>
        <end position="21"/>
    </location>
</feature>
<keyword evidence="5 7" id="KW-0472">Membrane</keyword>
<feature type="region of interest" description="Disordered" evidence="6">
    <location>
        <begin position="1"/>
        <end position="48"/>
    </location>
</feature>
<dbReference type="GO" id="GO:0030165">
    <property type="term" value="F:PDZ domain binding"/>
    <property type="evidence" value="ECO:0007669"/>
    <property type="project" value="TreeGrafter"/>
</dbReference>
<dbReference type="AlphaFoldDB" id="A0A8C4R749"/>
<evidence type="ECO:0000256" key="6">
    <source>
        <dbReference type="SAM" id="MobiDB-lite"/>
    </source>
</evidence>
<accession>A0A8C4R749</accession>
<sequence length="187" mass="20112">MTRNSFEQGSFSAVLPASNSGDETHTRDPSLCPPRHPSTSRTPRHVSVPPPYSVAGMEEPQIPREPLDCWACAVLLTAHNTCAALLNLLLLTTVFSLLLLPALIMVGFGLACHSRVFNVSAGPCGTSIDDNGSTVLTVAGFVLLSPLLVLALAAYCRLARRLRLDLCFMPYSRAVYKPTHPSTLLTP</sequence>
<dbReference type="Proteomes" id="UP000694388">
    <property type="component" value="Unplaced"/>
</dbReference>
<organism evidence="8 9">
    <name type="scientific">Eptatretus burgeri</name>
    <name type="common">Inshore hagfish</name>
    <dbReference type="NCBI Taxonomy" id="7764"/>
    <lineage>
        <taxon>Eukaryota</taxon>
        <taxon>Metazoa</taxon>
        <taxon>Chordata</taxon>
        <taxon>Craniata</taxon>
        <taxon>Vertebrata</taxon>
        <taxon>Cyclostomata</taxon>
        <taxon>Myxini</taxon>
        <taxon>Myxiniformes</taxon>
        <taxon>Myxinidae</taxon>
        <taxon>Eptatretinae</taxon>
        <taxon>Eptatretus</taxon>
    </lineage>
</organism>
<dbReference type="PANTHER" id="PTHR28628">
    <property type="entry name" value="TRANSMEMBRANE PROTEIN 88-RELATED"/>
    <property type="match status" value="1"/>
</dbReference>